<reference evidence="4" key="2">
    <citation type="submission" date="2025-09" db="UniProtKB">
        <authorList>
            <consortium name="Ensembl"/>
        </authorList>
    </citation>
    <scope>IDENTIFICATION</scope>
</reference>
<dbReference type="GO" id="GO:0045259">
    <property type="term" value="C:proton-transporting ATP synthase complex"/>
    <property type="evidence" value="ECO:0007669"/>
    <property type="project" value="UniProtKB-KW"/>
</dbReference>
<dbReference type="CDD" id="cd12153">
    <property type="entry name" value="F1-ATPase_epsilon"/>
    <property type="match status" value="1"/>
</dbReference>
<keyword evidence="2" id="KW-0139">CF(1)</keyword>
<dbReference type="Proteomes" id="UP000694406">
    <property type="component" value="Unplaced"/>
</dbReference>
<feature type="transmembrane region" description="Helical" evidence="3">
    <location>
        <begin position="16"/>
        <end position="36"/>
    </location>
</feature>
<dbReference type="SUPFAM" id="SSF48690">
    <property type="entry name" value="Epsilon subunit of mitochondrial F1F0-ATP synthase"/>
    <property type="match status" value="1"/>
</dbReference>
<keyword evidence="3" id="KW-0812">Transmembrane</keyword>
<dbReference type="InterPro" id="IPR036742">
    <property type="entry name" value="ATP_synth_F1_esu_sf_mt"/>
</dbReference>
<evidence type="ECO:0000256" key="1">
    <source>
        <dbReference type="ARBA" id="ARBA00009502"/>
    </source>
</evidence>
<proteinExistence type="inferred from homology"/>
<comment type="similarity">
    <text evidence="1">Belongs to the eukaryotic ATPase epsilon family.</text>
</comment>
<evidence type="ECO:0008006" key="6">
    <source>
        <dbReference type="Google" id="ProtNLM"/>
    </source>
</evidence>
<organism evidence="4 5">
    <name type="scientific">Laticauda laticaudata</name>
    <name type="common">Blue-ringed sea krait</name>
    <name type="synonym">Blue-lipped sea krait</name>
    <dbReference type="NCBI Taxonomy" id="8630"/>
    <lineage>
        <taxon>Eukaryota</taxon>
        <taxon>Metazoa</taxon>
        <taxon>Chordata</taxon>
        <taxon>Craniata</taxon>
        <taxon>Vertebrata</taxon>
        <taxon>Euteleostomi</taxon>
        <taxon>Lepidosauria</taxon>
        <taxon>Squamata</taxon>
        <taxon>Bifurcata</taxon>
        <taxon>Unidentata</taxon>
        <taxon>Episquamata</taxon>
        <taxon>Toxicofera</taxon>
        <taxon>Serpentes</taxon>
        <taxon>Colubroidea</taxon>
        <taxon>Elapidae</taxon>
        <taxon>Laticaudinae</taxon>
        <taxon>Laticauda</taxon>
    </lineage>
</organism>
<dbReference type="GO" id="GO:0042776">
    <property type="term" value="P:proton motive force-driven mitochondrial ATP synthesis"/>
    <property type="evidence" value="ECO:0007669"/>
    <property type="project" value="TreeGrafter"/>
</dbReference>
<evidence type="ECO:0000313" key="4">
    <source>
        <dbReference type="Ensembl" id="ENSLLTP00000014175.1"/>
    </source>
</evidence>
<keyword evidence="3" id="KW-1133">Transmembrane helix</keyword>
<evidence type="ECO:0000313" key="5">
    <source>
        <dbReference type="Proteomes" id="UP000694406"/>
    </source>
</evidence>
<dbReference type="GO" id="GO:0005743">
    <property type="term" value="C:mitochondrial inner membrane"/>
    <property type="evidence" value="ECO:0007669"/>
    <property type="project" value="InterPro"/>
</dbReference>
<accession>A0A8C5S9Q2</accession>
<keyword evidence="3" id="KW-0472">Membrane</keyword>
<dbReference type="Pfam" id="PF04627">
    <property type="entry name" value="ATP-synt_Eps"/>
    <property type="match status" value="1"/>
</dbReference>
<reference evidence="4" key="1">
    <citation type="submission" date="2025-08" db="UniProtKB">
        <authorList>
            <consortium name="Ensembl"/>
        </authorList>
    </citation>
    <scope>IDENTIFICATION</scope>
</reference>
<keyword evidence="5" id="KW-1185">Reference proteome</keyword>
<name>A0A8C5S9Q2_LATLA</name>
<protein>
    <recommendedName>
        <fullName evidence="6">ATP synthase subunit epsilon, mitochondrial</fullName>
    </recommendedName>
</protein>
<dbReference type="PANTHER" id="PTHR12448:SF0">
    <property type="entry name" value="ATP SYNTHASE SUBUNIT EPSILON, MITOCHONDRIAL"/>
    <property type="match status" value="1"/>
</dbReference>
<sequence length="72" mass="8158">MTSPFPFPLFYSLDDIYFNLFPNPCVAGLSIFYIRYSQICAQAVRAALKPQFKTEAEKAAGSHVKIIKPKKE</sequence>
<dbReference type="AlphaFoldDB" id="A0A8C5S9Q2"/>
<keyword evidence="2" id="KW-0066">ATP synthesis</keyword>
<evidence type="ECO:0000256" key="2">
    <source>
        <dbReference type="ARBA" id="ARBA00023196"/>
    </source>
</evidence>
<dbReference type="GeneTree" id="ENSGT00960000187407"/>
<dbReference type="PANTHER" id="PTHR12448">
    <property type="entry name" value="ATP SYNTHASE EPSILON CHAIN, MITOCHONDRIAL"/>
    <property type="match status" value="1"/>
</dbReference>
<dbReference type="Ensembl" id="ENSLLTT00000014732.1">
    <property type="protein sequence ID" value="ENSLLTP00000014175.1"/>
    <property type="gene ID" value="ENSLLTG00000010872.1"/>
</dbReference>
<dbReference type="GO" id="GO:0046933">
    <property type="term" value="F:proton-transporting ATP synthase activity, rotational mechanism"/>
    <property type="evidence" value="ECO:0007669"/>
    <property type="project" value="InterPro"/>
</dbReference>
<dbReference type="InterPro" id="IPR006721">
    <property type="entry name" value="ATP_synth_F1_esu_mt"/>
</dbReference>
<evidence type="ECO:0000256" key="3">
    <source>
        <dbReference type="SAM" id="Phobius"/>
    </source>
</evidence>
<dbReference type="Gene3D" id="1.10.1620.20">
    <property type="entry name" value="ATP synthase, F1 complex, epsilon subunit superfamily, mitochondrial"/>
    <property type="match status" value="1"/>
</dbReference>